<evidence type="ECO:0000313" key="2">
    <source>
        <dbReference type="Proteomes" id="UP000239068"/>
    </source>
</evidence>
<gene>
    <name evidence="1" type="ORF">BTO16_09940</name>
</gene>
<accession>A0A2S7WZF9</accession>
<name>A0A2S7WZF9_9FLAO</name>
<protein>
    <submittedName>
        <fullName evidence="1">Uncharacterized protein</fullName>
    </submittedName>
</protein>
<keyword evidence="2" id="KW-1185">Reference proteome</keyword>
<dbReference type="Proteomes" id="UP000239068">
    <property type="component" value="Unassembled WGS sequence"/>
</dbReference>
<organism evidence="1 2">
    <name type="scientific">Polaribacter glomeratus</name>
    <dbReference type="NCBI Taxonomy" id="102"/>
    <lineage>
        <taxon>Bacteria</taxon>
        <taxon>Pseudomonadati</taxon>
        <taxon>Bacteroidota</taxon>
        <taxon>Flavobacteriia</taxon>
        <taxon>Flavobacteriales</taxon>
        <taxon>Flavobacteriaceae</taxon>
    </lineage>
</organism>
<dbReference type="AlphaFoldDB" id="A0A2S7WZF9"/>
<evidence type="ECO:0000313" key="1">
    <source>
        <dbReference type="EMBL" id="PQJ82878.1"/>
    </source>
</evidence>
<sequence length="59" mass="7123">MIILNILIGKGKKLFITFLLMYLPKKPEFKIQVLIFCRCELLISEEIYYLINRLLRFSQ</sequence>
<dbReference type="EMBL" id="MSCM01000001">
    <property type="protein sequence ID" value="PQJ82878.1"/>
    <property type="molecule type" value="Genomic_DNA"/>
</dbReference>
<comment type="caution">
    <text evidence="1">The sequence shown here is derived from an EMBL/GenBank/DDBJ whole genome shotgun (WGS) entry which is preliminary data.</text>
</comment>
<reference evidence="1 2" key="1">
    <citation type="submission" date="2016-12" db="EMBL/GenBank/DDBJ databases">
        <title>Trade-off between light-utilization and light-protection in marine flavobacteria.</title>
        <authorList>
            <person name="Kumagai Y."/>
            <person name="Yoshizawa S."/>
            <person name="Kogure K."/>
            <person name="Iwasaki W."/>
        </authorList>
    </citation>
    <scope>NUCLEOTIDE SEQUENCE [LARGE SCALE GENOMIC DNA]</scope>
    <source>
        <strain evidence="1 2">ATCC 43844</strain>
    </source>
</reference>
<proteinExistence type="predicted"/>